<accession>A0A495S586</accession>
<proteinExistence type="predicted"/>
<dbReference type="EMBL" id="RBXA01000001">
    <property type="protein sequence ID" value="RKS94993.1"/>
    <property type="molecule type" value="Genomic_DNA"/>
</dbReference>
<evidence type="ECO:0000313" key="3">
    <source>
        <dbReference type="Proteomes" id="UP000280091"/>
    </source>
</evidence>
<name>A0A495S586_9FLAO</name>
<evidence type="ECO:0000313" key="2">
    <source>
        <dbReference type="EMBL" id="RKS94993.1"/>
    </source>
</evidence>
<keyword evidence="3" id="KW-1185">Reference proteome</keyword>
<dbReference type="OrthoDB" id="1442507at2"/>
<feature type="transmembrane region" description="Helical" evidence="1">
    <location>
        <begin position="50"/>
        <end position="72"/>
    </location>
</feature>
<reference evidence="2 3" key="1">
    <citation type="submission" date="2018-10" db="EMBL/GenBank/DDBJ databases">
        <title>Genomic Encyclopedia of Archaeal and Bacterial Type Strains, Phase II (KMG-II): from individual species to whole genera.</title>
        <authorList>
            <person name="Goeker M."/>
        </authorList>
    </citation>
    <scope>NUCLEOTIDE SEQUENCE [LARGE SCALE GENOMIC DNA]</scope>
    <source>
        <strain evidence="2 3">DSM 15094</strain>
    </source>
</reference>
<keyword evidence="1" id="KW-0472">Membrane</keyword>
<keyword evidence="1" id="KW-1133">Transmembrane helix</keyword>
<dbReference type="AlphaFoldDB" id="A0A495S586"/>
<organism evidence="2 3">
    <name type="scientific">Flavobacterium limicola</name>
    <dbReference type="NCBI Taxonomy" id="180441"/>
    <lineage>
        <taxon>Bacteria</taxon>
        <taxon>Pseudomonadati</taxon>
        <taxon>Bacteroidota</taxon>
        <taxon>Flavobacteriia</taxon>
        <taxon>Flavobacteriales</taxon>
        <taxon>Flavobacteriaceae</taxon>
        <taxon>Flavobacterium</taxon>
    </lineage>
</organism>
<dbReference type="Proteomes" id="UP000280091">
    <property type="component" value="Unassembled WGS sequence"/>
</dbReference>
<comment type="caution">
    <text evidence="2">The sequence shown here is derived from an EMBL/GenBank/DDBJ whole genome shotgun (WGS) entry which is preliminary data.</text>
</comment>
<sequence length="130" mass="15058">MKESDKNIKKLIGDIFAESNLESPSIDFTSKVMSQILVVEKIKIQHYTPLISKTIWIVIIGSLISLILYFAFWNESNNSEIGYSYVVNISNIFSEFHFSINTIYAILIVPLMILVQIPLLKNYYDKKYQL</sequence>
<gene>
    <name evidence="2" type="ORF">BC952_0631</name>
</gene>
<feature type="transmembrane region" description="Helical" evidence="1">
    <location>
        <begin position="98"/>
        <end position="120"/>
    </location>
</feature>
<dbReference type="RefSeq" id="WP_121364184.1">
    <property type="nucleotide sequence ID" value="NZ_RBXA01000001.1"/>
</dbReference>
<evidence type="ECO:0000256" key="1">
    <source>
        <dbReference type="SAM" id="Phobius"/>
    </source>
</evidence>
<keyword evidence="1" id="KW-0812">Transmembrane</keyword>
<protein>
    <submittedName>
        <fullName evidence="2">Uncharacterized protein</fullName>
    </submittedName>
</protein>